<dbReference type="OrthoDB" id="6774547at2759"/>
<dbReference type="PANTHER" id="PTHR10773">
    <property type="entry name" value="DNA-DIRECTED RNA POLYMERASES I, II, AND III SUBUNIT RPABC2"/>
    <property type="match status" value="1"/>
</dbReference>
<dbReference type="PANTHER" id="PTHR10773:SF19">
    <property type="match status" value="1"/>
</dbReference>
<accession>A0A4Y2QGH4</accession>
<proteinExistence type="predicted"/>
<organism evidence="1 2">
    <name type="scientific">Araneus ventricosus</name>
    <name type="common">Orbweaver spider</name>
    <name type="synonym">Epeira ventricosa</name>
    <dbReference type="NCBI Taxonomy" id="182803"/>
    <lineage>
        <taxon>Eukaryota</taxon>
        <taxon>Metazoa</taxon>
        <taxon>Ecdysozoa</taxon>
        <taxon>Arthropoda</taxon>
        <taxon>Chelicerata</taxon>
        <taxon>Arachnida</taxon>
        <taxon>Araneae</taxon>
        <taxon>Araneomorphae</taxon>
        <taxon>Entelegynae</taxon>
        <taxon>Araneoidea</taxon>
        <taxon>Araneidae</taxon>
        <taxon>Araneus</taxon>
    </lineage>
</organism>
<reference evidence="1 2" key="1">
    <citation type="journal article" date="2019" name="Sci. Rep.">
        <title>Orb-weaving spider Araneus ventricosus genome elucidates the spidroin gene catalogue.</title>
        <authorList>
            <person name="Kono N."/>
            <person name="Nakamura H."/>
            <person name="Ohtoshi R."/>
            <person name="Moran D.A.P."/>
            <person name="Shinohara A."/>
            <person name="Yoshida Y."/>
            <person name="Fujiwara M."/>
            <person name="Mori M."/>
            <person name="Tomita M."/>
            <person name="Arakawa K."/>
        </authorList>
    </citation>
    <scope>NUCLEOTIDE SEQUENCE [LARGE SCALE GENOMIC DNA]</scope>
</reference>
<keyword evidence="2" id="KW-1185">Reference proteome</keyword>
<dbReference type="EMBL" id="BGPR01013722">
    <property type="protein sequence ID" value="GBN61916.1"/>
    <property type="molecule type" value="Genomic_DNA"/>
</dbReference>
<protein>
    <submittedName>
        <fullName evidence="1">Uncharacterized protein</fullName>
    </submittedName>
</protein>
<evidence type="ECO:0000313" key="1">
    <source>
        <dbReference type="EMBL" id="GBN61916.1"/>
    </source>
</evidence>
<evidence type="ECO:0000313" key="2">
    <source>
        <dbReference type="Proteomes" id="UP000499080"/>
    </source>
</evidence>
<gene>
    <name evidence="1" type="ORF">AVEN_215795_1</name>
</gene>
<sequence length="183" mass="21041">MNIQEVKNEEKKNKDLPVLLFDLQNVIPTPHVNISSLFYLRKLNVYNLTAYYMPSKQVYCALWSENLSVLAGNDIAFHKILIVLTEENDITELITWSDSCVPRNRNSNISNSVLHFLNDNHQVKSVTMKYSLPGHSCVQEVYSIHSNIEKAMNKTDFYSPIRFIRIFLTSQPKTPISGYSNAI</sequence>
<name>A0A4Y2QGH4_ARAVE</name>
<dbReference type="AlphaFoldDB" id="A0A4Y2QGH4"/>
<dbReference type="Proteomes" id="UP000499080">
    <property type="component" value="Unassembled WGS sequence"/>
</dbReference>
<comment type="caution">
    <text evidence="1">The sequence shown here is derived from an EMBL/GenBank/DDBJ whole genome shotgun (WGS) entry which is preliminary data.</text>
</comment>